<dbReference type="Gene3D" id="1.10.486.10">
    <property type="entry name" value="PCRA, domain 4"/>
    <property type="match status" value="1"/>
</dbReference>
<evidence type="ECO:0000259" key="16">
    <source>
        <dbReference type="PROSITE" id="PS51198"/>
    </source>
</evidence>
<dbReference type="GO" id="GO:0043138">
    <property type="term" value="F:3'-5' DNA helicase activity"/>
    <property type="evidence" value="ECO:0007669"/>
    <property type="project" value="UniProtKB-EC"/>
</dbReference>
<feature type="domain" description="UvrD-like helicase ATP-binding" evidence="16">
    <location>
        <begin position="16"/>
        <end position="492"/>
    </location>
</feature>
<evidence type="ECO:0000256" key="9">
    <source>
        <dbReference type="ARBA" id="ARBA00023204"/>
    </source>
</evidence>
<dbReference type="Proteomes" id="UP000318483">
    <property type="component" value="Chromosome"/>
</dbReference>
<dbReference type="SUPFAM" id="SSF52540">
    <property type="entry name" value="P-loop containing nucleoside triphosphate hydrolases"/>
    <property type="match status" value="1"/>
</dbReference>
<keyword evidence="3" id="KW-0227">DNA damage</keyword>
<comment type="catalytic activity">
    <reaction evidence="11">
        <text>Couples ATP hydrolysis with the unwinding of duplex DNA by translocating in the 3'-5' direction.</text>
        <dbReference type="EC" id="5.6.2.4"/>
    </reaction>
</comment>
<evidence type="ECO:0000256" key="11">
    <source>
        <dbReference type="ARBA" id="ARBA00034617"/>
    </source>
</evidence>
<evidence type="ECO:0000256" key="6">
    <source>
        <dbReference type="ARBA" id="ARBA00022839"/>
    </source>
</evidence>
<keyword evidence="1" id="KW-0540">Nuclease</keyword>
<reference evidence="18 19" key="1">
    <citation type="submission" date="2019-07" db="EMBL/GenBank/DDBJ databases">
        <title>Litoreibacter alkalisoli sp. nov., isolated from saline-alkaline soil.</title>
        <authorList>
            <person name="Wang S."/>
            <person name="Xu L."/>
            <person name="Xing Y.-T."/>
            <person name="Sun J.-Q."/>
        </authorList>
    </citation>
    <scope>NUCLEOTIDE SEQUENCE [LARGE SCALE GENOMIC DNA]</scope>
    <source>
        <strain evidence="18 19">LN3S51</strain>
    </source>
</reference>
<dbReference type="Gene3D" id="3.40.50.300">
    <property type="entry name" value="P-loop containing nucleotide triphosphate hydrolases"/>
    <property type="match status" value="4"/>
</dbReference>
<dbReference type="InterPro" id="IPR011335">
    <property type="entry name" value="Restrct_endonuc-II-like"/>
</dbReference>
<dbReference type="KEGG" id="lit:FPZ52_10315"/>
<dbReference type="PANTHER" id="PTHR11070:SF2">
    <property type="entry name" value="ATP-DEPENDENT DNA HELICASE SRS2"/>
    <property type="match status" value="1"/>
</dbReference>
<dbReference type="InterPro" id="IPR014017">
    <property type="entry name" value="DNA_helicase_UvrD-like_C"/>
</dbReference>
<evidence type="ECO:0000256" key="3">
    <source>
        <dbReference type="ARBA" id="ARBA00022763"/>
    </source>
</evidence>
<keyword evidence="6" id="KW-0269">Exonuclease</keyword>
<dbReference type="NCBIfam" id="TIGR02784">
    <property type="entry name" value="addA_alphas"/>
    <property type="match status" value="1"/>
</dbReference>
<evidence type="ECO:0000256" key="5">
    <source>
        <dbReference type="ARBA" id="ARBA00022806"/>
    </source>
</evidence>
<keyword evidence="10" id="KW-0413">Isomerase</keyword>
<evidence type="ECO:0000313" key="18">
    <source>
        <dbReference type="EMBL" id="QDY69970.1"/>
    </source>
</evidence>
<dbReference type="PROSITE" id="PS51217">
    <property type="entry name" value="UVRD_HELICASE_CTER"/>
    <property type="match status" value="1"/>
</dbReference>
<dbReference type="InterPro" id="IPR027417">
    <property type="entry name" value="P-loop_NTPase"/>
</dbReference>
<dbReference type="Pfam" id="PF12705">
    <property type="entry name" value="PDDEXK_1"/>
    <property type="match status" value="1"/>
</dbReference>
<dbReference type="GO" id="GO:0000725">
    <property type="term" value="P:recombinational repair"/>
    <property type="evidence" value="ECO:0007669"/>
    <property type="project" value="TreeGrafter"/>
</dbReference>
<organism evidence="18 19">
    <name type="scientific">Qingshengfaniella alkalisoli</name>
    <dbReference type="NCBI Taxonomy" id="2599296"/>
    <lineage>
        <taxon>Bacteria</taxon>
        <taxon>Pseudomonadati</taxon>
        <taxon>Pseudomonadota</taxon>
        <taxon>Alphaproteobacteria</taxon>
        <taxon>Rhodobacterales</taxon>
        <taxon>Paracoccaceae</taxon>
        <taxon>Qingshengfaniella</taxon>
    </lineage>
</organism>
<sequence>MGSQRHAEPRGGRSVTNEATLRQIEAARPDASTWLAANAGSGKTRVLTDRVARLLLSGVPPQNILCLTYTKAAASEMQNRLFSRLGDWAMKPDDTLTATLAELGVSDVIDEDRLARARRLFARAIETPGGLKIQTIHAFCAALLRQFPLEAGVSPQFSEMDERSLKLLCDEVMETLADGANAHLIDDLAVYLSTDDDIGTLATHLLKHREAFETPRTLPDLLAVHGLPREYDEAALMSEVFLGSEDMILAALHPALKAGSKTDVKAAVEVAGLLPFAPHLGALPKLEKLLLTGSGAKEPFTAKSGKFPTKATQQALDPKTFDQLDQLMLRIEEARPKRIALPSAQRSAALHAFARAFLPAIDARKSERGLLDFDDLILRAKGLMTDPRVADWVLFKLDGGIDHILVDEAQDTSPVQWQVIELLAREFTSGASARDDVNRTLFVVGDRKQSIYSFQGADPAKFEAMQGHFRARLEEVASTLATQQLLHSFRSSAAILDTVDATFAENAPGVGAPIQHRAFKDTLPGRVDLWPPEPPADKDDDQPWHEPVDKISPRHEIAVLADKVAGEIRRLIDTGETIPDGSGGRKLLTEGDILILVQRRGRLFSELIRACKQQHLDIAGADRLKLGQELAVKDLLALLNFLALPEDDLSLAAVLKSPLFNWTEDQLYRLAQPRKGYLWHALRDAEGHEETRRTLDELRHDADLLRPYDLLDRVLTRYQGREKLIARLGSDCEEAIDALLTEALTYEQSEIPSLTGFLVWITSEDVEVKRQAESGGEKLRIMTVHGSKGLEAPVVILPDCGKRRASSAPAVLTTPDGLPLWTPPADATPDIVADAKADWQARQAEERERLLYVAMTRAEVWLIVCAAGDPDKMSDTWHERVAFGMKRLSSEPLPCPTGEGRRVSHGDWSACELIAVTAEDRETTAKPDWFAAPVPPHIATRADVLRPSDLGGAKALPGEAGEDEATAMLRGTRVHQLLELLPGYPQDRWPDFAPDLLRSTGDDAPPDDTMLADLLAEATAVLTQPDLQVAFGRGTLAEVEVTATLPGHAARMHGTIDRLIVADDHVLAIDFKTNRQIPDSAEDVPEGLLRQMGAYAAALADIYPDKRIDTAILWTANATLMPLPHELVSGALHRVSSPALDDHRT</sequence>
<dbReference type="AlphaFoldDB" id="A0A5B8J6K8"/>
<keyword evidence="7 15" id="KW-0067">ATP-binding</keyword>
<dbReference type="PANTHER" id="PTHR11070">
    <property type="entry name" value="UVRD / RECB / PCRA DNA HELICASE FAMILY MEMBER"/>
    <property type="match status" value="1"/>
</dbReference>
<dbReference type="InterPro" id="IPR014016">
    <property type="entry name" value="UvrD-like_ATP-bd"/>
</dbReference>
<dbReference type="Gene3D" id="3.90.320.10">
    <property type="match status" value="1"/>
</dbReference>
<dbReference type="InterPro" id="IPR014151">
    <property type="entry name" value="DNA_helicase_AddA"/>
</dbReference>
<dbReference type="InterPro" id="IPR011604">
    <property type="entry name" value="PDDEXK-like_dom_sf"/>
</dbReference>
<dbReference type="GO" id="GO:0003677">
    <property type="term" value="F:DNA binding"/>
    <property type="evidence" value="ECO:0007669"/>
    <property type="project" value="UniProtKB-KW"/>
</dbReference>
<evidence type="ECO:0000256" key="12">
    <source>
        <dbReference type="ARBA" id="ARBA00034808"/>
    </source>
</evidence>
<evidence type="ECO:0000256" key="7">
    <source>
        <dbReference type="ARBA" id="ARBA00022840"/>
    </source>
</evidence>
<name>A0A5B8J6K8_9RHOB</name>
<evidence type="ECO:0000313" key="19">
    <source>
        <dbReference type="Proteomes" id="UP000318483"/>
    </source>
</evidence>
<keyword evidence="4 15" id="KW-0378">Hydrolase</keyword>
<dbReference type="Pfam" id="PF00580">
    <property type="entry name" value="UvrD-helicase"/>
    <property type="match status" value="1"/>
</dbReference>
<dbReference type="GO" id="GO:0004527">
    <property type="term" value="F:exonuclease activity"/>
    <property type="evidence" value="ECO:0007669"/>
    <property type="project" value="UniProtKB-KW"/>
</dbReference>
<dbReference type="PROSITE" id="PS51198">
    <property type="entry name" value="UVRD_HELICASE_ATP_BIND"/>
    <property type="match status" value="1"/>
</dbReference>
<dbReference type="InterPro" id="IPR038726">
    <property type="entry name" value="PDDEXK_AddAB-type"/>
</dbReference>
<accession>A0A5B8J6K8</accession>
<evidence type="ECO:0000256" key="14">
    <source>
        <dbReference type="ARBA" id="ARBA00048988"/>
    </source>
</evidence>
<evidence type="ECO:0000259" key="17">
    <source>
        <dbReference type="PROSITE" id="PS51217"/>
    </source>
</evidence>
<keyword evidence="19" id="KW-1185">Reference proteome</keyword>
<keyword evidence="5 15" id="KW-0347">Helicase</keyword>
<protein>
    <recommendedName>
        <fullName evidence="12">DNA 3'-5' helicase</fullName>
        <ecNumber evidence="12">5.6.2.4</ecNumber>
    </recommendedName>
    <alternativeName>
        <fullName evidence="13">DNA 3'-5' helicase II</fullName>
    </alternativeName>
</protein>
<dbReference type="GO" id="GO:0033202">
    <property type="term" value="C:DNA helicase complex"/>
    <property type="evidence" value="ECO:0007669"/>
    <property type="project" value="TreeGrafter"/>
</dbReference>
<keyword evidence="8" id="KW-0238">DNA-binding</keyword>
<dbReference type="Pfam" id="PF13361">
    <property type="entry name" value="UvrD_C"/>
    <property type="match status" value="1"/>
</dbReference>
<evidence type="ECO:0000256" key="15">
    <source>
        <dbReference type="PROSITE-ProRule" id="PRU00560"/>
    </source>
</evidence>
<proteinExistence type="predicted"/>
<dbReference type="RefSeq" id="WP_146365346.1">
    <property type="nucleotide sequence ID" value="NZ_CP042261.1"/>
</dbReference>
<keyword evidence="9" id="KW-0234">DNA repair</keyword>
<dbReference type="OrthoDB" id="9810135at2"/>
<dbReference type="SUPFAM" id="SSF52980">
    <property type="entry name" value="Restriction endonuclease-like"/>
    <property type="match status" value="1"/>
</dbReference>
<feature type="domain" description="UvrD-like helicase C-terminal" evidence="17">
    <location>
        <begin position="517"/>
        <end position="789"/>
    </location>
</feature>
<evidence type="ECO:0000256" key="10">
    <source>
        <dbReference type="ARBA" id="ARBA00023235"/>
    </source>
</evidence>
<dbReference type="GO" id="GO:0005524">
    <property type="term" value="F:ATP binding"/>
    <property type="evidence" value="ECO:0007669"/>
    <property type="project" value="UniProtKB-UniRule"/>
</dbReference>
<dbReference type="InterPro" id="IPR000212">
    <property type="entry name" value="DNA_helicase_UvrD/REP"/>
</dbReference>
<dbReference type="GO" id="GO:0005829">
    <property type="term" value="C:cytosol"/>
    <property type="evidence" value="ECO:0007669"/>
    <property type="project" value="TreeGrafter"/>
</dbReference>
<gene>
    <name evidence="18" type="primary">addA</name>
    <name evidence="18" type="ORF">FPZ52_10315</name>
</gene>
<evidence type="ECO:0000256" key="4">
    <source>
        <dbReference type="ARBA" id="ARBA00022801"/>
    </source>
</evidence>
<dbReference type="EC" id="5.6.2.4" evidence="12"/>
<feature type="binding site" evidence="15">
    <location>
        <begin position="37"/>
        <end position="44"/>
    </location>
    <ligand>
        <name>ATP</name>
        <dbReference type="ChEBI" id="CHEBI:30616"/>
    </ligand>
</feature>
<comment type="catalytic activity">
    <reaction evidence="14">
        <text>ATP + H2O = ADP + phosphate + H(+)</text>
        <dbReference type="Rhea" id="RHEA:13065"/>
        <dbReference type="ChEBI" id="CHEBI:15377"/>
        <dbReference type="ChEBI" id="CHEBI:15378"/>
        <dbReference type="ChEBI" id="CHEBI:30616"/>
        <dbReference type="ChEBI" id="CHEBI:43474"/>
        <dbReference type="ChEBI" id="CHEBI:456216"/>
        <dbReference type="EC" id="5.6.2.4"/>
    </reaction>
</comment>
<dbReference type="EMBL" id="CP042261">
    <property type="protein sequence ID" value="QDY69970.1"/>
    <property type="molecule type" value="Genomic_DNA"/>
</dbReference>
<keyword evidence="2 15" id="KW-0547">Nucleotide-binding</keyword>
<evidence type="ECO:0000256" key="8">
    <source>
        <dbReference type="ARBA" id="ARBA00023125"/>
    </source>
</evidence>
<evidence type="ECO:0000256" key="1">
    <source>
        <dbReference type="ARBA" id="ARBA00022722"/>
    </source>
</evidence>
<evidence type="ECO:0000256" key="13">
    <source>
        <dbReference type="ARBA" id="ARBA00034923"/>
    </source>
</evidence>
<evidence type="ECO:0000256" key="2">
    <source>
        <dbReference type="ARBA" id="ARBA00022741"/>
    </source>
</evidence>